<keyword evidence="2" id="KW-0238">DNA-binding</keyword>
<keyword evidence="1" id="KW-0805">Transcription regulation</keyword>
<comment type="caution">
    <text evidence="5">The sequence shown here is derived from an EMBL/GenBank/DDBJ whole genome shotgun (WGS) entry which is preliminary data.</text>
</comment>
<dbReference type="PANTHER" id="PTHR33204:SF37">
    <property type="entry name" value="HTH-TYPE TRANSCRIPTIONAL REGULATOR YODB"/>
    <property type="match status" value="1"/>
</dbReference>
<keyword evidence="6" id="KW-1185">Reference proteome</keyword>
<keyword evidence="3" id="KW-0804">Transcription</keyword>
<organism evidence="5 6">
    <name type="scientific">Catenulispora yoronensis</name>
    <dbReference type="NCBI Taxonomy" id="450799"/>
    <lineage>
        <taxon>Bacteria</taxon>
        <taxon>Bacillati</taxon>
        <taxon>Actinomycetota</taxon>
        <taxon>Actinomycetes</taxon>
        <taxon>Catenulisporales</taxon>
        <taxon>Catenulisporaceae</taxon>
        <taxon>Catenulispora</taxon>
    </lineage>
</organism>
<dbReference type="EMBL" id="BAAAQN010000034">
    <property type="protein sequence ID" value="GAA2042749.1"/>
    <property type="molecule type" value="Genomic_DNA"/>
</dbReference>
<dbReference type="InterPro" id="IPR036388">
    <property type="entry name" value="WH-like_DNA-bd_sf"/>
</dbReference>
<gene>
    <name evidence="5" type="ORF">GCM10009839_52060</name>
</gene>
<evidence type="ECO:0000313" key="6">
    <source>
        <dbReference type="Proteomes" id="UP001500751"/>
    </source>
</evidence>
<dbReference type="Pfam" id="PF01638">
    <property type="entry name" value="HxlR"/>
    <property type="match status" value="1"/>
</dbReference>
<evidence type="ECO:0000259" key="4">
    <source>
        <dbReference type="PROSITE" id="PS51118"/>
    </source>
</evidence>
<evidence type="ECO:0000256" key="2">
    <source>
        <dbReference type="ARBA" id="ARBA00023125"/>
    </source>
</evidence>
<dbReference type="InterPro" id="IPR036390">
    <property type="entry name" value="WH_DNA-bd_sf"/>
</dbReference>
<sequence>MTDIHTVCARFHTAIELIGSRWTGAVLRALFTGQHRYADIRAAIPGVSDTMLSQRLRSMQEQGLVERRVLATTPVQVEYHLTEMGRALEPVLEAVIAWSHDWIPVPDTGLTETL</sequence>
<dbReference type="Proteomes" id="UP001500751">
    <property type="component" value="Unassembled WGS sequence"/>
</dbReference>
<accession>A0ABP5G9Y3</accession>
<feature type="domain" description="HTH hxlR-type" evidence="4">
    <location>
        <begin position="8"/>
        <end position="107"/>
    </location>
</feature>
<dbReference type="InterPro" id="IPR002577">
    <property type="entry name" value="HTH_HxlR"/>
</dbReference>
<name>A0ABP5G9Y3_9ACTN</name>
<dbReference type="Gene3D" id="1.10.10.10">
    <property type="entry name" value="Winged helix-like DNA-binding domain superfamily/Winged helix DNA-binding domain"/>
    <property type="match status" value="1"/>
</dbReference>
<protein>
    <recommendedName>
        <fullName evidence="4">HTH hxlR-type domain-containing protein</fullName>
    </recommendedName>
</protein>
<reference evidence="6" key="1">
    <citation type="journal article" date="2019" name="Int. J. Syst. Evol. Microbiol.">
        <title>The Global Catalogue of Microorganisms (GCM) 10K type strain sequencing project: providing services to taxonomists for standard genome sequencing and annotation.</title>
        <authorList>
            <consortium name="The Broad Institute Genomics Platform"/>
            <consortium name="The Broad Institute Genome Sequencing Center for Infectious Disease"/>
            <person name="Wu L."/>
            <person name="Ma J."/>
        </authorList>
    </citation>
    <scope>NUCLEOTIDE SEQUENCE [LARGE SCALE GENOMIC DNA]</scope>
    <source>
        <strain evidence="6">JCM 16014</strain>
    </source>
</reference>
<evidence type="ECO:0000256" key="3">
    <source>
        <dbReference type="ARBA" id="ARBA00023163"/>
    </source>
</evidence>
<evidence type="ECO:0000313" key="5">
    <source>
        <dbReference type="EMBL" id="GAA2042749.1"/>
    </source>
</evidence>
<proteinExistence type="predicted"/>
<dbReference type="PROSITE" id="PS51118">
    <property type="entry name" value="HTH_HXLR"/>
    <property type="match status" value="1"/>
</dbReference>
<evidence type="ECO:0000256" key="1">
    <source>
        <dbReference type="ARBA" id="ARBA00023015"/>
    </source>
</evidence>
<dbReference type="RefSeq" id="WP_344668273.1">
    <property type="nucleotide sequence ID" value="NZ_BAAAQN010000034.1"/>
</dbReference>
<dbReference type="PANTHER" id="PTHR33204">
    <property type="entry name" value="TRANSCRIPTIONAL REGULATOR, MARR FAMILY"/>
    <property type="match status" value="1"/>
</dbReference>
<dbReference type="SUPFAM" id="SSF46785">
    <property type="entry name" value="Winged helix' DNA-binding domain"/>
    <property type="match status" value="1"/>
</dbReference>